<organism evidence="6 7">
    <name type="scientific">Kocuria marina</name>
    <dbReference type="NCBI Taxonomy" id="223184"/>
    <lineage>
        <taxon>Bacteria</taxon>
        <taxon>Bacillati</taxon>
        <taxon>Actinomycetota</taxon>
        <taxon>Actinomycetes</taxon>
        <taxon>Micrococcales</taxon>
        <taxon>Micrococcaceae</taxon>
        <taxon>Kocuria</taxon>
    </lineage>
</organism>
<dbReference type="PANTHER" id="PTHR45947">
    <property type="entry name" value="SULFOQUINOVOSYL TRANSFERASE SQD2"/>
    <property type="match status" value="1"/>
</dbReference>
<protein>
    <recommendedName>
        <fullName evidence="1">D-inositol 3-phosphate glycosyltransferase</fullName>
    </recommendedName>
</protein>
<sequence>MSLPDRPHVLLLSMHTSPVDQPGTGDAGGMNVYVWHLAHALAHAGWAVDMATLDRDPSHSPGIRTTDLAPGVRLLAVALAGAAEVPKERLPGFARAFGEALAQHYADDAAPVLHAHYWLSGVAGLHMAHVLGAPLVLTLHTSAAAKNLRAGSDESPEPPEREAAERELIAHACRTVVNTPAEQRQVVELYGADPARVVVIPPGVDPEVFHPPIPDERDEPRDEPFTVLSAGRMQPLKGQQILIRALGALRRSHPDIPVRLLLAGVGSPDFLAHLRGLADAEGVASAVDFRGSLPREDLARLTGRVDAVAVASSSETFGLVAVEAQACGTPVLATDVDGLRYAVRDGETGRLVPDREPASWADALYRAARDPGAWRAMSHAARLRARELTWDDVAAQHAAAYLACAAREHDA</sequence>
<evidence type="ECO:0000256" key="3">
    <source>
        <dbReference type="ARBA" id="ARBA00022679"/>
    </source>
</evidence>
<feature type="domain" description="Glycosyl transferase family 1" evidence="4">
    <location>
        <begin position="220"/>
        <end position="382"/>
    </location>
</feature>
<dbReference type="STRING" id="223184.AS25_00700"/>
<dbReference type="eggNOG" id="COG0438">
    <property type="taxonomic scope" value="Bacteria"/>
</dbReference>
<reference evidence="6 7" key="1">
    <citation type="submission" date="2014-09" db="EMBL/GenBank/DDBJ databases">
        <title>High-quality draft genome sequence of Kocuria marina SO9-6, an actinobacterium isolated from a copper mine.</title>
        <authorList>
            <person name="Castro D.B."/>
            <person name="Pereira L.B."/>
            <person name="Silva M.V."/>
            <person name="Silva B.P."/>
            <person name="Zanardi B.R."/>
            <person name="Carlos C."/>
            <person name="Belgini D.R."/>
            <person name="Limache E.G."/>
            <person name="Lacerda G.V."/>
            <person name="Nery M.B."/>
            <person name="Gomes M.B."/>
            <person name="Souza S."/>
            <person name="Silva T.M."/>
            <person name="Rodrigues V.D."/>
            <person name="Paulino L.C."/>
            <person name="Vicentini R."/>
            <person name="Ferraz L.F."/>
            <person name="Ottoboni L.M."/>
        </authorList>
    </citation>
    <scope>NUCLEOTIDE SEQUENCE [LARGE SCALE GENOMIC DNA]</scope>
    <source>
        <strain evidence="6 7">SO9-6</strain>
    </source>
</reference>
<accession>A0A0B0DJG6</accession>
<comment type="caution">
    <text evidence="6">The sequence shown here is derived from an EMBL/GenBank/DDBJ whole genome shotgun (WGS) entry which is preliminary data.</text>
</comment>
<feature type="domain" description="Glycosyltransferase subfamily 4-like N-terminal" evidence="5">
    <location>
        <begin position="28"/>
        <end position="207"/>
    </location>
</feature>
<dbReference type="PANTHER" id="PTHR45947:SF3">
    <property type="entry name" value="SULFOQUINOVOSYL TRANSFERASE SQD2"/>
    <property type="match status" value="1"/>
</dbReference>
<dbReference type="InterPro" id="IPR028098">
    <property type="entry name" value="Glyco_trans_4-like_N"/>
</dbReference>
<evidence type="ECO:0000256" key="1">
    <source>
        <dbReference type="ARBA" id="ARBA00021292"/>
    </source>
</evidence>
<dbReference type="Pfam" id="PF00534">
    <property type="entry name" value="Glycos_transf_1"/>
    <property type="match status" value="1"/>
</dbReference>
<dbReference type="SUPFAM" id="SSF53756">
    <property type="entry name" value="UDP-Glycosyltransferase/glycogen phosphorylase"/>
    <property type="match status" value="1"/>
</dbReference>
<evidence type="ECO:0000259" key="5">
    <source>
        <dbReference type="Pfam" id="PF13439"/>
    </source>
</evidence>
<gene>
    <name evidence="6" type="ORF">AS25_00700</name>
</gene>
<dbReference type="EMBL" id="JROM01000007">
    <property type="protein sequence ID" value="KHE75384.1"/>
    <property type="molecule type" value="Genomic_DNA"/>
</dbReference>
<dbReference type="GO" id="GO:0016758">
    <property type="term" value="F:hexosyltransferase activity"/>
    <property type="evidence" value="ECO:0007669"/>
    <property type="project" value="TreeGrafter"/>
</dbReference>
<keyword evidence="3 6" id="KW-0808">Transferase</keyword>
<dbReference type="Pfam" id="PF13439">
    <property type="entry name" value="Glyco_transf_4"/>
    <property type="match status" value="1"/>
</dbReference>
<evidence type="ECO:0000256" key="2">
    <source>
        <dbReference type="ARBA" id="ARBA00022676"/>
    </source>
</evidence>
<evidence type="ECO:0000259" key="4">
    <source>
        <dbReference type="Pfam" id="PF00534"/>
    </source>
</evidence>
<dbReference type="AlphaFoldDB" id="A0A0B0DJG6"/>
<dbReference type="InterPro" id="IPR050194">
    <property type="entry name" value="Glycosyltransferase_grp1"/>
</dbReference>
<proteinExistence type="predicted"/>
<name>A0A0B0DJG6_9MICC</name>
<keyword evidence="2" id="KW-0328">Glycosyltransferase</keyword>
<evidence type="ECO:0000313" key="6">
    <source>
        <dbReference type="EMBL" id="KHE75384.1"/>
    </source>
</evidence>
<dbReference type="Gene3D" id="3.40.50.2000">
    <property type="entry name" value="Glycogen Phosphorylase B"/>
    <property type="match status" value="2"/>
</dbReference>
<dbReference type="GO" id="GO:1901137">
    <property type="term" value="P:carbohydrate derivative biosynthetic process"/>
    <property type="evidence" value="ECO:0007669"/>
    <property type="project" value="UniProtKB-ARBA"/>
</dbReference>
<dbReference type="Proteomes" id="UP000030664">
    <property type="component" value="Unassembled WGS sequence"/>
</dbReference>
<evidence type="ECO:0000313" key="7">
    <source>
        <dbReference type="Proteomes" id="UP000030664"/>
    </source>
</evidence>
<dbReference type="InterPro" id="IPR001296">
    <property type="entry name" value="Glyco_trans_1"/>
</dbReference>